<feature type="signal peptide" evidence="2">
    <location>
        <begin position="1"/>
        <end position="24"/>
    </location>
</feature>
<accession>A0AAN8K561</accession>
<organism evidence="3 4">
    <name type="scientific">Patella caerulea</name>
    <name type="common">Rayed Mediterranean limpet</name>
    <dbReference type="NCBI Taxonomy" id="87958"/>
    <lineage>
        <taxon>Eukaryota</taxon>
        <taxon>Metazoa</taxon>
        <taxon>Spiralia</taxon>
        <taxon>Lophotrochozoa</taxon>
        <taxon>Mollusca</taxon>
        <taxon>Gastropoda</taxon>
        <taxon>Patellogastropoda</taxon>
        <taxon>Patelloidea</taxon>
        <taxon>Patellidae</taxon>
        <taxon>Patella</taxon>
    </lineage>
</organism>
<reference evidence="3 4" key="1">
    <citation type="submission" date="2024-01" db="EMBL/GenBank/DDBJ databases">
        <title>The genome of the rayed Mediterranean limpet Patella caerulea (Linnaeus, 1758).</title>
        <authorList>
            <person name="Anh-Thu Weber A."/>
            <person name="Halstead-Nussloch G."/>
        </authorList>
    </citation>
    <scope>NUCLEOTIDE SEQUENCE [LARGE SCALE GENOMIC DNA]</scope>
    <source>
        <strain evidence="3">AATW-2023a</strain>
        <tissue evidence="3">Whole specimen</tissue>
    </source>
</reference>
<sequence>MKQTILAWTLMILIISVDLQLTEEAPILKVEGFRALFRHKRHKNEFSRGNSDGKTSNQKHEKMDSFCCGNGGL</sequence>
<protein>
    <submittedName>
        <fullName evidence="3">Uncharacterized protein</fullName>
    </submittedName>
</protein>
<evidence type="ECO:0000313" key="3">
    <source>
        <dbReference type="EMBL" id="KAK6194911.1"/>
    </source>
</evidence>
<evidence type="ECO:0000313" key="4">
    <source>
        <dbReference type="Proteomes" id="UP001347796"/>
    </source>
</evidence>
<dbReference type="Proteomes" id="UP001347796">
    <property type="component" value="Unassembled WGS sequence"/>
</dbReference>
<dbReference type="EMBL" id="JAZGQO010000001">
    <property type="protein sequence ID" value="KAK6194911.1"/>
    <property type="molecule type" value="Genomic_DNA"/>
</dbReference>
<feature type="chain" id="PRO_5043052893" evidence="2">
    <location>
        <begin position="25"/>
        <end position="73"/>
    </location>
</feature>
<keyword evidence="4" id="KW-1185">Reference proteome</keyword>
<comment type="caution">
    <text evidence="3">The sequence shown here is derived from an EMBL/GenBank/DDBJ whole genome shotgun (WGS) entry which is preliminary data.</text>
</comment>
<dbReference type="AlphaFoldDB" id="A0AAN8K561"/>
<gene>
    <name evidence="3" type="ORF">SNE40_000443</name>
</gene>
<name>A0AAN8K561_PATCE</name>
<proteinExistence type="predicted"/>
<keyword evidence="2" id="KW-0732">Signal</keyword>
<evidence type="ECO:0000256" key="2">
    <source>
        <dbReference type="SAM" id="SignalP"/>
    </source>
</evidence>
<feature type="compositionally biased region" description="Polar residues" evidence="1">
    <location>
        <begin position="47"/>
        <end position="56"/>
    </location>
</feature>
<evidence type="ECO:0000256" key="1">
    <source>
        <dbReference type="SAM" id="MobiDB-lite"/>
    </source>
</evidence>
<feature type="region of interest" description="Disordered" evidence="1">
    <location>
        <begin position="44"/>
        <end position="73"/>
    </location>
</feature>